<dbReference type="Pfam" id="PF12937">
    <property type="entry name" value="F-box-like"/>
    <property type="match status" value="1"/>
</dbReference>
<dbReference type="GeneID" id="63918749"/>
<keyword evidence="4" id="KW-1185">Reference proteome</keyword>
<dbReference type="SMART" id="SM00256">
    <property type="entry name" value="FBOX"/>
    <property type="match status" value="1"/>
</dbReference>
<gene>
    <name evidence="3" type="ORF">M437DRAFT_69935</name>
</gene>
<feature type="region of interest" description="Disordered" evidence="1">
    <location>
        <begin position="77"/>
        <end position="96"/>
    </location>
</feature>
<dbReference type="AlphaFoldDB" id="A0A074VH81"/>
<dbReference type="InterPro" id="IPR036322">
    <property type="entry name" value="WD40_repeat_dom_sf"/>
</dbReference>
<dbReference type="InterPro" id="IPR039719">
    <property type="entry name" value="FBXO28"/>
</dbReference>
<dbReference type="Proteomes" id="UP000030672">
    <property type="component" value="Unassembled WGS sequence"/>
</dbReference>
<dbReference type="STRING" id="1043003.A0A074VH81"/>
<feature type="domain" description="F-box" evidence="2">
    <location>
        <begin position="1"/>
        <end position="44"/>
    </location>
</feature>
<dbReference type="PANTHER" id="PTHR13252:SF9">
    <property type="entry name" value="F-BOX ONLY PROTEIN 28"/>
    <property type="match status" value="1"/>
</dbReference>
<evidence type="ECO:0000256" key="1">
    <source>
        <dbReference type="SAM" id="MobiDB-lite"/>
    </source>
</evidence>
<dbReference type="InterPro" id="IPR036047">
    <property type="entry name" value="F-box-like_dom_sf"/>
</dbReference>
<dbReference type="Gene3D" id="2.130.10.10">
    <property type="entry name" value="YVTN repeat-like/Quinoprotein amine dehydrogenase"/>
    <property type="match status" value="1"/>
</dbReference>
<dbReference type="GO" id="GO:0000209">
    <property type="term" value="P:protein polyubiquitination"/>
    <property type="evidence" value="ECO:0007669"/>
    <property type="project" value="TreeGrafter"/>
</dbReference>
<dbReference type="InterPro" id="IPR015943">
    <property type="entry name" value="WD40/YVTN_repeat-like_dom_sf"/>
</dbReference>
<evidence type="ECO:0000313" key="3">
    <source>
        <dbReference type="EMBL" id="KEQ58409.1"/>
    </source>
</evidence>
<dbReference type="PROSITE" id="PS50181">
    <property type="entry name" value="FBOX"/>
    <property type="match status" value="1"/>
</dbReference>
<evidence type="ECO:0000313" key="4">
    <source>
        <dbReference type="Proteomes" id="UP000030672"/>
    </source>
</evidence>
<dbReference type="InterPro" id="IPR001810">
    <property type="entry name" value="F-box_dom"/>
</dbReference>
<sequence>MDKLPDEIVLQVLSFLEVKDLVRCQYLSRRLLDLCRDDNLWKLECFDASRAESRRRRQRVDPTNTQLHTLRSAFNEFSGQPSQAPDQEATPELSPAAQTQRAFANWDPSYGNETVNFYDEYIHRHAPINVGWMSMPGDEPLETTGLGLIQDSDDNPQHLAASLDDGSVCIWDVRPRYTDSDHSQGRIVGKSSPGLLLGGSHMRQSREEVKAIMTETGAVESVSIDNNKGRGYFAQNSTLVEVDLATLQVISEETFPFPVAALSQSRDSSLVVGTNWTIHIHDPRNKSRSAVNPSLQCEIIGGPASNHALLSQPGPLSILDRVQDESIWVAGRFTHLLNYDRRFFPKVRGTVHSGGRISCITETARPYVPRALDLLQDPTISILDVHAAKTAPGSTILAAGEYKGKGSLEFYGLALSSSGSIVTESYRNRQTAASTRLLSVTAHGSSTVFSDGDGNLKWIERDGMTTIRTYNINEANDTPSFNQAQSAAQGPDDEPSQGDIVQKIMPLQISTSSWSSKRPDINQSDLILKTGDGRIGVLGYGHKTLYAGEEEEVIVETTEERVRRDAEKQYRETLGRALQSQADEVRFMRGLGMAFGMS</sequence>
<dbReference type="SUPFAM" id="SSF81383">
    <property type="entry name" value="F-box domain"/>
    <property type="match status" value="1"/>
</dbReference>
<organism evidence="3 4">
    <name type="scientific">Aureobasidium melanogenum (strain CBS 110374)</name>
    <name type="common">Aureobasidium pullulans var. melanogenum</name>
    <dbReference type="NCBI Taxonomy" id="1043003"/>
    <lineage>
        <taxon>Eukaryota</taxon>
        <taxon>Fungi</taxon>
        <taxon>Dikarya</taxon>
        <taxon>Ascomycota</taxon>
        <taxon>Pezizomycotina</taxon>
        <taxon>Dothideomycetes</taxon>
        <taxon>Dothideomycetidae</taxon>
        <taxon>Dothideales</taxon>
        <taxon>Saccotheciaceae</taxon>
        <taxon>Aureobasidium</taxon>
    </lineage>
</organism>
<dbReference type="PANTHER" id="PTHR13252">
    <property type="entry name" value="F-BOX ONLY PROTEIN 28"/>
    <property type="match status" value="1"/>
</dbReference>
<dbReference type="Gene3D" id="1.20.1280.50">
    <property type="match status" value="1"/>
</dbReference>
<feature type="compositionally biased region" description="Polar residues" evidence="1">
    <location>
        <begin position="475"/>
        <end position="488"/>
    </location>
</feature>
<protein>
    <recommendedName>
        <fullName evidence="2">F-box domain-containing protein</fullName>
    </recommendedName>
</protein>
<feature type="region of interest" description="Disordered" evidence="1">
    <location>
        <begin position="475"/>
        <end position="498"/>
    </location>
</feature>
<proteinExistence type="predicted"/>
<reference evidence="3 4" key="1">
    <citation type="journal article" date="2014" name="BMC Genomics">
        <title>Genome sequencing of four Aureobasidium pullulans varieties: biotechnological potential, stress tolerance, and description of new species.</title>
        <authorList>
            <person name="Gostin Ar C."/>
            <person name="Ohm R.A."/>
            <person name="Kogej T."/>
            <person name="Sonjak S."/>
            <person name="Turk M."/>
            <person name="Zajc J."/>
            <person name="Zalar P."/>
            <person name="Grube M."/>
            <person name="Sun H."/>
            <person name="Han J."/>
            <person name="Sharma A."/>
            <person name="Chiniquy J."/>
            <person name="Ngan C.Y."/>
            <person name="Lipzen A."/>
            <person name="Barry K."/>
            <person name="Grigoriev I.V."/>
            <person name="Gunde-Cimerman N."/>
        </authorList>
    </citation>
    <scope>NUCLEOTIDE SEQUENCE [LARGE SCALE GENOMIC DNA]</scope>
    <source>
        <strain evidence="3 4">CBS 110374</strain>
    </source>
</reference>
<accession>A0A074VH81</accession>
<dbReference type="EMBL" id="KL584855">
    <property type="protein sequence ID" value="KEQ58409.1"/>
    <property type="molecule type" value="Genomic_DNA"/>
</dbReference>
<dbReference type="RefSeq" id="XP_040875432.1">
    <property type="nucleotide sequence ID" value="XM_041025376.1"/>
</dbReference>
<name>A0A074VH81_AURM1</name>
<dbReference type="SUPFAM" id="SSF50978">
    <property type="entry name" value="WD40 repeat-like"/>
    <property type="match status" value="1"/>
</dbReference>
<dbReference type="HOGENOM" id="CLU_030037_0_0_1"/>
<evidence type="ECO:0000259" key="2">
    <source>
        <dbReference type="PROSITE" id="PS50181"/>
    </source>
</evidence>